<feature type="region of interest" description="Disordered" evidence="1">
    <location>
        <begin position="718"/>
        <end position="744"/>
    </location>
</feature>
<evidence type="ECO:0000256" key="3">
    <source>
        <dbReference type="SAM" id="SignalP"/>
    </source>
</evidence>
<feature type="region of interest" description="Disordered" evidence="1">
    <location>
        <begin position="828"/>
        <end position="929"/>
    </location>
</feature>
<accession>A0AAV2N9D1</accession>
<feature type="region of interest" description="Disordered" evidence="1">
    <location>
        <begin position="392"/>
        <end position="419"/>
    </location>
</feature>
<feature type="compositionally biased region" description="Low complexity" evidence="1">
    <location>
        <begin position="842"/>
        <end position="858"/>
    </location>
</feature>
<proteinExistence type="predicted"/>
<feature type="region of interest" description="Disordered" evidence="1">
    <location>
        <begin position="260"/>
        <end position="282"/>
    </location>
</feature>
<keyword evidence="3" id="KW-0732">Signal</keyword>
<feature type="compositionally biased region" description="Polar residues" evidence="1">
    <location>
        <begin position="589"/>
        <end position="606"/>
    </location>
</feature>
<evidence type="ECO:0000256" key="2">
    <source>
        <dbReference type="SAM" id="Phobius"/>
    </source>
</evidence>
<feature type="transmembrane region" description="Helical" evidence="2">
    <location>
        <begin position="955"/>
        <end position="982"/>
    </location>
</feature>
<feature type="compositionally biased region" description="Low complexity" evidence="1">
    <location>
        <begin position="902"/>
        <end position="922"/>
    </location>
</feature>
<evidence type="ECO:0000256" key="1">
    <source>
        <dbReference type="SAM" id="MobiDB-lite"/>
    </source>
</evidence>
<sequence length="1029" mass="112026">MRTQILKIVVILLVAGSSDARPQKSGDVNLATQAETSDAGWRDVQARNTTHDDTIRDDSRYKATSGRNRKSYVTRFRDSVDSSREHNAINLRASGFAPTTRSSFSARRSKIDDIWTTSEFKAPTSFSRTNVLGIAEIGAVRNSNKADGSSLRGPSNHSTRFALASNKNSDLRVDYSGKVRSENLERPKSDATANRNFKLTVARTRYSSGGKNFLANHRASGSVKSSASFSNKRILGDNTLHRKTGQVSNIPSSHIARPKVSIDPRESATSTHSIHKDHKSIRKSTDSIVTLHENLKPGFATDSFRRVVDSTERDDLNNSREPTHQILISNPKSKVGYDASRGHAITSNRNFVKLRYPFSPLNRDASDVASNSKLKDDVQLRESMKNHLTRIAAKRPSSNDHATLKSTKNHHSSHAQNLSSQIERVDGTSTVQHNAYLKNWPNETFQNIEDLYNYEKYTSSLEENSNRDSGFHDADQTPMILSSNDGYYKHPDPIIDASVKKIINWLKVETIMPNDTQFANDSDDVRKPVESVLESIYENLEPNRPLSVSDHDDDRYETVVLQDASQSQDLDEIIYHEKYPNSGVRPQYATDSANLSPTLTSSSWSDGTLLRNKTVYNPTTHVTQNTVVQILNDGSKEPNITQVPQSNAVSADQAASSSASESKEPSKQETNTFPSSYNCPTITINTYTRVNNTIQSKEGCTDLNIIVNSHVLNTNVFKPSGEPTELDQGQQTSLATESYGDADESDKYAEEIDDLSHQDSSDSYVTASIGSYGSVEAPRPGQNDYYNSQKDPGGILNGNDPVSVPELSTVEVFQNTQISVLGSSVSLTDSEADGSVGSSVDGPAAGEASAGSGSPVAENPGSVNSPDSVAHGLPSSLGNPVTGQANNGPGSLQLPALPNLPGRPGLSSISGSSSSQGSAGSTSHKDDDDDDFGVLNSVASVFTYFSLLNPLGYSFFSLAAAPFAAMAAGVLGVAAVVFPWAIPSVLDFGRAADKVTIRFRPSVEEFVKQAVHKYNGLNEWKSRRKKRRR</sequence>
<protein>
    <submittedName>
        <fullName evidence="4">Uncharacterized protein</fullName>
    </submittedName>
</protein>
<keyword evidence="2" id="KW-0812">Transmembrane</keyword>
<feature type="compositionally biased region" description="Basic residues" evidence="1">
    <location>
        <begin position="273"/>
        <end position="282"/>
    </location>
</feature>
<feature type="region of interest" description="Disordered" evidence="1">
    <location>
        <begin position="636"/>
        <end position="678"/>
    </location>
</feature>
<keyword evidence="2" id="KW-0472">Membrane</keyword>
<reference evidence="4" key="1">
    <citation type="submission" date="2024-04" db="EMBL/GenBank/DDBJ databases">
        <authorList>
            <consortium name="Molecular Ecology Group"/>
        </authorList>
    </citation>
    <scope>NUCLEOTIDE SEQUENCE</scope>
</reference>
<feature type="compositionally biased region" description="Low complexity" evidence="1">
    <location>
        <begin position="646"/>
        <end position="660"/>
    </location>
</feature>
<evidence type="ECO:0000313" key="5">
    <source>
        <dbReference type="Proteomes" id="UP001497644"/>
    </source>
</evidence>
<feature type="compositionally biased region" description="Polar residues" evidence="1">
    <location>
        <begin position="876"/>
        <end position="890"/>
    </location>
</feature>
<feature type="region of interest" description="Disordered" evidence="1">
    <location>
        <begin position="771"/>
        <end position="802"/>
    </location>
</feature>
<feature type="compositionally biased region" description="Polar residues" evidence="1">
    <location>
        <begin position="727"/>
        <end position="736"/>
    </location>
</feature>
<dbReference type="AlphaFoldDB" id="A0AAV2N9D1"/>
<feature type="region of interest" description="Disordered" evidence="1">
    <location>
        <begin position="582"/>
        <end position="606"/>
    </location>
</feature>
<gene>
    <name evidence="4" type="ORF">LPLAT_LOCUS2621</name>
</gene>
<feature type="compositionally biased region" description="Polar residues" evidence="1">
    <location>
        <begin position="668"/>
        <end position="678"/>
    </location>
</feature>
<evidence type="ECO:0000313" key="4">
    <source>
        <dbReference type="EMBL" id="CAL1676427.1"/>
    </source>
</evidence>
<dbReference type="EMBL" id="OZ034834">
    <property type="protein sequence ID" value="CAL1676427.1"/>
    <property type="molecule type" value="Genomic_DNA"/>
</dbReference>
<feature type="signal peptide" evidence="3">
    <location>
        <begin position="1"/>
        <end position="20"/>
    </location>
</feature>
<keyword evidence="2" id="KW-1133">Transmembrane helix</keyword>
<name>A0AAV2N9D1_9HYME</name>
<feature type="chain" id="PRO_5043931964" evidence="3">
    <location>
        <begin position="21"/>
        <end position="1029"/>
    </location>
</feature>
<organism evidence="4 5">
    <name type="scientific">Lasius platythorax</name>
    <dbReference type="NCBI Taxonomy" id="488582"/>
    <lineage>
        <taxon>Eukaryota</taxon>
        <taxon>Metazoa</taxon>
        <taxon>Ecdysozoa</taxon>
        <taxon>Arthropoda</taxon>
        <taxon>Hexapoda</taxon>
        <taxon>Insecta</taxon>
        <taxon>Pterygota</taxon>
        <taxon>Neoptera</taxon>
        <taxon>Endopterygota</taxon>
        <taxon>Hymenoptera</taxon>
        <taxon>Apocrita</taxon>
        <taxon>Aculeata</taxon>
        <taxon>Formicoidea</taxon>
        <taxon>Formicidae</taxon>
        <taxon>Formicinae</taxon>
        <taxon>Lasius</taxon>
        <taxon>Lasius</taxon>
    </lineage>
</organism>
<dbReference type="Proteomes" id="UP001497644">
    <property type="component" value="Chromosome 11"/>
</dbReference>
<keyword evidence="5" id="KW-1185">Reference proteome</keyword>